<evidence type="ECO:0000313" key="3">
    <source>
        <dbReference type="Proteomes" id="UP000244197"/>
    </source>
</evidence>
<dbReference type="Proteomes" id="UP000244197">
    <property type="component" value="Unassembled WGS sequence"/>
</dbReference>
<dbReference type="Pfam" id="PF02169">
    <property type="entry name" value="LPP20"/>
    <property type="match status" value="1"/>
</dbReference>
<dbReference type="EMBL" id="PIFK01000076">
    <property type="protein sequence ID" value="PTP22030.1"/>
    <property type="molecule type" value="Genomic_DNA"/>
</dbReference>
<dbReference type="PROSITE" id="PS51257">
    <property type="entry name" value="PROKAR_LIPOPROTEIN"/>
    <property type="match status" value="1"/>
</dbReference>
<reference evidence="2 3" key="1">
    <citation type="submission" date="2017-11" db="EMBL/GenBank/DDBJ databases">
        <title>Population delineation of vibrios coincides with oyster pathogenicity.</title>
        <authorList>
            <person name="Bruto M."/>
            <person name="Labreuche Y."/>
            <person name="James A."/>
            <person name="Piel D."/>
            <person name="Chenivesse S."/>
            <person name="Petton B."/>
            <person name="Polz M.F."/>
            <person name="Le Roux F."/>
        </authorList>
    </citation>
    <scope>NUCLEOTIDE SEQUENCE [LARGE SCALE GENOMIC DNA]</scope>
    <source>
        <strain evidence="2 3">FF_144</strain>
    </source>
</reference>
<accession>A0A2T5EMC3</accession>
<sequence length="202" mass="21946">MKKTIIAVSLIATIAGCQSTNTVQQNHEAMTCYFPEAYGVEAPGWVCNQTPSDLEIIGVGFTEKSIAGMSLMRKRAIANARADLAGTLQANVSEAFSEAMESHKDSAMLDGLENSTQKAEENVENVLESIVSKSLANARVAMVITDPNGNLYALAGMDKSTYDAHYNKIVDSISSPDSELWNKFNDEKAEKDLTALFQELKK</sequence>
<name>A0A2T5EMC3_VIBSP</name>
<organism evidence="2 3">
    <name type="scientific">Vibrio splendidus</name>
    <dbReference type="NCBI Taxonomy" id="29497"/>
    <lineage>
        <taxon>Bacteria</taxon>
        <taxon>Pseudomonadati</taxon>
        <taxon>Pseudomonadota</taxon>
        <taxon>Gammaproteobacteria</taxon>
        <taxon>Vibrionales</taxon>
        <taxon>Vibrionaceae</taxon>
        <taxon>Vibrio</taxon>
    </lineage>
</organism>
<protein>
    <recommendedName>
        <fullName evidence="1">Lipoprotein LPP20-like domain-containing protein</fullName>
    </recommendedName>
</protein>
<feature type="domain" description="Lipoprotein LPP20-like" evidence="1">
    <location>
        <begin position="43"/>
        <end position="158"/>
    </location>
</feature>
<comment type="caution">
    <text evidence="2">The sequence shown here is derived from an EMBL/GenBank/DDBJ whole genome shotgun (WGS) entry which is preliminary data.</text>
</comment>
<dbReference type="Gene3D" id="3.10.28.20">
    <property type="entry name" value="Acetamidase/Formamidase-like domains"/>
    <property type="match status" value="1"/>
</dbReference>
<dbReference type="InterPro" id="IPR024952">
    <property type="entry name" value="LPP20-like_dom"/>
</dbReference>
<evidence type="ECO:0000313" key="2">
    <source>
        <dbReference type="EMBL" id="PTP22030.1"/>
    </source>
</evidence>
<gene>
    <name evidence="2" type="ORF">CWO07_23445</name>
</gene>
<dbReference type="AlphaFoldDB" id="A0A2T5EMC3"/>
<evidence type="ECO:0000259" key="1">
    <source>
        <dbReference type="Pfam" id="PF02169"/>
    </source>
</evidence>
<dbReference type="RefSeq" id="WP_017089435.1">
    <property type="nucleotide sequence ID" value="NZ_PIFK01000076.1"/>
</dbReference>
<proteinExistence type="predicted"/>